<feature type="binding site" evidence="2">
    <location>
        <position position="153"/>
    </location>
    <ligand>
        <name>substrate</name>
    </ligand>
</feature>
<reference evidence="5 6" key="2">
    <citation type="submission" date="2020-02" db="EMBL/GenBank/DDBJ databases">
        <authorList>
            <person name="Sun Q."/>
            <person name="Inoue M."/>
        </authorList>
    </citation>
    <scope>NUCLEOTIDE SEQUENCE [LARGE SCALE GENOMIC DNA]</scope>
    <source>
        <strain evidence="5 6">KCTC 22478</strain>
    </source>
</reference>
<dbReference type="GO" id="GO:0046872">
    <property type="term" value="F:metal ion binding"/>
    <property type="evidence" value="ECO:0007669"/>
    <property type="project" value="UniProtKB-KW"/>
</dbReference>
<dbReference type="GO" id="GO:0031317">
    <property type="term" value="C:tripartite ATP-independent periplasmic transporter complex"/>
    <property type="evidence" value="ECO:0007669"/>
    <property type="project" value="InterPro"/>
</dbReference>
<dbReference type="GO" id="GO:0055085">
    <property type="term" value="P:transmembrane transport"/>
    <property type="evidence" value="ECO:0007669"/>
    <property type="project" value="InterPro"/>
</dbReference>
<name>A0A9X9WEB8_9PROT</name>
<evidence type="ECO:0000256" key="3">
    <source>
        <dbReference type="PIRSR" id="PIRSR039026-2"/>
    </source>
</evidence>
<dbReference type="PANTHER" id="PTHR33376">
    <property type="match status" value="1"/>
</dbReference>
<evidence type="ECO:0000313" key="4">
    <source>
        <dbReference type="EMBL" id="MBR0658678.1"/>
    </source>
</evidence>
<dbReference type="InterPro" id="IPR018389">
    <property type="entry name" value="DctP_fam"/>
</dbReference>
<protein>
    <submittedName>
        <fullName evidence="4">TRAP transporter substrate-binding protein</fullName>
    </submittedName>
</protein>
<dbReference type="AlphaFoldDB" id="A0A9X9WEB8"/>
<dbReference type="Proteomes" id="UP001138708">
    <property type="component" value="Unassembled WGS sequence"/>
</dbReference>
<evidence type="ECO:0000313" key="6">
    <source>
        <dbReference type="Proteomes" id="UP000746741"/>
    </source>
</evidence>
<feature type="binding site" evidence="3">
    <location>
        <position position="211"/>
    </location>
    <ligand>
        <name>substrate</name>
    </ligand>
</feature>
<reference evidence="4" key="1">
    <citation type="submission" date="2020-01" db="EMBL/GenBank/DDBJ databases">
        <authorList>
            <person name="Rat A."/>
        </authorList>
    </citation>
    <scope>NUCLEOTIDE SEQUENCE</scope>
    <source>
        <strain evidence="4">LMG 31161</strain>
    </source>
</reference>
<dbReference type="Pfam" id="PF03480">
    <property type="entry name" value="DctP"/>
    <property type="match status" value="1"/>
</dbReference>
<feature type="binding site" evidence="3">
    <location>
        <position position="237"/>
    </location>
    <ligand>
        <name>substrate</name>
    </ligand>
</feature>
<dbReference type="InterPro" id="IPR026289">
    <property type="entry name" value="SBP_TakP-like"/>
</dbReference>
<keyword evidence="3" id="KW-0479">Metal-binding</keyword>
<dbReference type="RefSeq" id="WP_168041782.1">
    <property type="nucleotide sequence ID" value="NZ_JAAEDK010000009.1"/>
</dbReference>
<evidence type="ECO:0000313" key="5">
    <source>
        <dbReference type="EMBL" id="NKE17886.1"/>
    </source>
</evidence>
<feature type="binding site" evidence="3">
    <location>
        <position position="212"/>
    </location>
    <ligand>
        <name>Na(+)</name>
        <dbReference type="ChEBI" id="CHEBI:29101"/>
    </ligand>
</feature>
<accession>A0A9X9WEB8</accession>
<feature type="binding site" evidence="2">
    <location>
        <position position="174"/>
    </location>
    <ligand>
        <name>substrate</name>
    </ligand>
</feature>
<evidence type="ECO:0000256" key="2">
    <source>
        <dbReference type="PIRSR" id="PIRSR039026-1"/>
    </source>
</evidence>
<keyword evidence="6" id="KW-1185">Reference proteome</keyword>
<gene>
    <name evidence="5" type="ORF">GWK15_13115</name>
    <name evidence="4" type="ORF">GXW75_05420</name>
</gene>
<dbReference type="EMBL" id="JAAVUP010000003">
    <property type="protein sequence ID" value="NKE17886.1"/>
    <property type="molecule type" value="Genomic_DNA"/>
</dbReference>
<dbReference type="Proteomes" id="UP000746741">
    <property type="component" value="Unassembled WGS sequence"/>
</dbReference>
<dbReference type="Gene3D" id="3.40.190.170">
    <property type="entry name" value="Bacterial extracellular solute-binding protein, family 7"/>
    <property type="match status" value="1"/>
</dbReference>
<dbReference type="EMBL" id="JAAEDK010000009">
    <property type="protein sequence ID" value="MBR0658678.1"/>
    <property type="molecule type" value="Genomic_DNA"/>
</dbReference>
<dbReference type="InterPro" id="IPR038404">
    <property type="entry name" value="TRAP_DctP_sf"/>
</dbReference>
<evidence type="ECO:0000256" key="1">
    <source>
        <dbReference type="ARBA" id="ARBA00022729"/>
    </source>
</evidence>
<reference evidence="4" key="3">
    <citation type="journal article" date="2021" name="Syst. Appl. Microbiol.">
        <title>Roseomonas hellenica sp. nov., isolated from roots of wild-growing Alkanna tinctoria.</title>
        <authorList>
            <person name="Rat A."/>
            <person name="Naranjo H.D."/>
            <person name="Lebbe L."/>
            <person name="Cnockaert M."/>
            <person name="Krigas N."/>
            <person name="Grigoriadou K."/>
            <person name="Maloupa E."/>
            <person name="Willems A."/>
        </authorList>
    </citation>
    <scope>NUCLEOTIDE SEQUENCE</scope>
    <source>
        <strain evidence="4">LMG 31161</strain>
    </source>
</reference>
<dbReference type="PIRSF" id="PIRSF039026">
    <property type="entry name" value="SiaP"/>
    <property type="match status" value="1"/>
</dbReference>
<evidence type="ECO:0000313" key="7">
    <source>
        <dbReference type="Proteomes" id="UP001138708"/>
    </source>
</evidence>
<comment type="caution">
    <text evidence="4">The sequence shown here is derived from an EMBL/GenBank/DDBJ whole genome shotgun (WGS) entry which is preliminary data.</text>
</comment>
<proteinExistence type="predicted"/>
<dbReference type="PANTHER" id="PTHR33376:SF5">
    <property type="entry name" value="EXTRACYTOPLASMIC SOLUTE RECEPTOR PROTEIN"/>
    <property type="match status" value="1"/>
</dbReference>
<organism evidence="4 7">
    <name type="scientific">Neoroseomonas oryzicola</name>
    <dbReference type="NCBI Taxonomy" id="535904"/>
    <lineage>
        <taxon>Bacteria</taxon>
        <taxon>Pseudomonadati</taxon>
        <taxon>Pseudomonadota</taxon>
        <taxon>Alphaproteobacteria</taxon>
        <taxon>Acetobacterales</taxon>
        <taxon>Acetobacteraceae</taxon>
        <taxon>Neoroseomonas</taxon>
    </lineage>
</organism>
<dbReference type="CDD" id="cd13604">
    <property type="entry name" value="PBP2_TRAP_ketoacid_lactate_like"/>
    <property type="match status" value="1"/>
</dbReference>
<dbReference type="Gene3D" id="3.40.190.10">
    <property type="entry name" value="Periplasmic binding protein-like II"/>
    <property type="match status" value="1"/>
</dbReference>
<keyword evidence="1" id="KW-0732">Signal</keyword>
<sequence length="357" mass="38537">MKRRNLLAGAGTGVAVTALGAPALAQGIREFRMVTDWPSNVPGTLDAAVQLAEAIQAATNGRLRIEVTPAGAVVRPFDTLDAVSAGVADMYHSADYYFESKSPGFAFFAAVPFGLTAQEHFAWVRYGGGQALWDALSAEHGIKPILCGSTGSQMGGWFTREITSTDGFRGLRYRMPGLGGEVLRRMSATVVNVAGGEIRPALRSGALDASEWVGPWADMALGLHEVANFYYYPGFHEPGTALTLGINIGIWESLAPSDRRLIEAIAAGEFSRSLAEFNANNAIWLARLREAGTVQIRRFDDALLRELLRQSRDVLAEAGSRDSHARLISASHRAFQGAIRNWSDIAERAFLNARGLD</sequence>